<dbReference type="PANTHER" id="PTHR11786">
    <property type="entry name" value="N-HYDROXYARYLAMINE O-ACETYLTRANSFERASE"/>
    <property type="match status" value="1"/>
</dbReference>
<dbReference type="FunFam" id="3.30.2140.20:FF:000001">
    <property type="entry name" value="Arylamine N-acetyltransferase 1"/>
    <property type="match status" value="1"/>
</dbReference>
<name>A0AAV6FLN0_9TELE</name>
<gene>
    <name evidence="6" type="ORF">AALO_G00268460</name>
</gene>
<evidence type="ECO:0000313" key="6">
    <source>
        <dbReference type="EMBL" id="KAG5263779.1"/>
    </source>
</evidence>
<protein>
    <recommendedName>
        <fullName evidence="2">arylamine N-acetyltransferase</fullName>
        <ecNumber evidence="2">2.3.1.5</ecNumber>
    </recommendedName>
</protein>
<dbReference type="GO" id="GO:0004060">
    <property type="term" value="F:arylamine N-acetyltransferase activity"/>
    <property type="evidence" value="ECO:0007669"/>
    <property type="project" value="UniProtKB-EC"/>
</dbReference>
<evidence type="ECO:0000256" key="2">
    <source>
        <dbReference type="ARBA" id="ARBA00012701"/>
    </source>
</evidence>
<keyword evidence="4 5" id="KW-0012">Acyltransferase</keyword>
<keyword evidence="3 5" id="KW-0808">Transferase</keyword>
<proteinExistence type="inferred from homology"/>
<dbReference type="SUPFAM" id="SSF54001">
    <property type="entry name" value="Cysteine proteinases"/>
    <property type="match status" value="1"/>
</dbReference>
<dbReference type="Gene3D" id="3.30.2140.20">
    <property type="match status" value="1"/>
</dbReference>
<dbReference type="AlphaFoldDB" id="A0AAV6FLN0"/>
<dbReference type="Proteomes" id="UP000823561">
    <property type="component" value="Chromosome 21"/>
</dbReference>
<accession>A0AAV6FLN0</accession>
<dbReference type="InterPro" id="IPR038765">
    <property type="entry name" value="Papain-like_cys_pep_sf"/>
</dbReference>
<reference evidence="6" key="1">
    <citation type="submission" date="2020-10" db="EMBL/GenBank/DDBJ databases">
        <title>Chromosome-scale genome assembly of the Allis shad, Alosa alosa.</title>
        <authorList>
            <person name="Margot Z."/>
            <person name="Christophe K."/>
            <person name="Cabau C."/>
            <person name="Louis A."/>
            <person name="Berthelot C."/>
            <person name="Parey E."/>
            <person name="Roest Crollius H."/>
            <person name="Montfort J."/>
            <person name="Robinson-Rechavi M."/>
            <person name="Bucao C."/>
            <person name="Bouchez O."/>
            <person name="Gislard M."/>
            <person name="Lluch J."/>
            <person name="Milhes M."/>
            <person name="Lampietro C."/>
            <person name="Lopez Roques C."/>
            <person name="Donnadieu C."/>
            <person name="Braasch I."/>
            <person name="Desvignes T."/>
            <person name="Postlethwait J."/>
            <person name="Bobe J."/>
            <person name="Guiguen Y."/>
        </authorList>
    </citation>
    <scope>NUCLEOTIDE SEQUENCE</scope>
    <source>
        <strain evidence="6">M-15738</strain>
        <tissue evidence="6">Blood</tissue>
    </source>
</reference>
<comment type="caution">
    <text evidence="6">The sequence shown here is derived from an EMBL/GenBank/DDBJ whole genome shotgun (WGS) entry which is preliminary data.</text>
</comment>
<evidence type="ECO:0000313" key="7">
    <source>
        <dbReference type="Proteomes" id="UP000823561"/>
    </source>
</evidence>
<evidence type="ECO:0000256" key="4">
    <source>
        <dbReference type="ARBA" id="ARBA00023315"/>
    </source>
</evidence>
<dbReference type="PRINTS" id="PR01543">
    <property type="entry name" value="ANATRNSFRASE"/>
</dbReference>
<sequence length="499" mass="56363">MADRRRPQTAEGQRQSLQSWRCSWPKNSEGFFAHFEAQNDTHPQKTPPPPYDQPLYLSSASVKRTATINPRKAAGPDNIPGRVLKDCAEELKDVFTDIFNTSLEQAVIPLLFKAATIIPVPKKSSPSCFNDYRPVALTPIIIKCFEQLVMSHIKATLPPTLDPFQFAYRAKRSMEDAICSALHPALTHLDNKDSDHKQYGNNTSSTVCRMDLQEYFQRIGFSGPFEKPDLASLQLVHRLHVLSIPFENLSLHSGQQNSMELPLVFNKLVHQRRGGWCCESNLLFSWVLGQLGYAHTALGARVYHPQQQDFSAREGHLINRVDVAGRSYLADVSFGLADQIWEPLELVSGKDQPQPAGTFRLKEDGGTWVLEKTSRTPLIPNEAFAKSSLLDRSLTSPVFCFTLEPRQPGDFHAAAHFLQTASDSLYTNKSICSLPTATGYRALIGWIYCEVTFCYQEEFDLMEMRKITDAEVQDILREKFGMPPIHNLKLKNNKINYTM</sequence>
<evidence type="ECO:0000256" key="5">
    <source>
        <dbReference type="RuleBase" id="RU003452"/>
    </source>
</evidence>
<dbReference type="Pfam" id="PF00797">
    <property type="entry name" value="Acetyltransf_2"/>
    <property type="match status" value="1"/>
</dbReference>
<dbReference type="InterPro" id="IPR053710">
    <property type="entry name" value="Arylamine_NAT_domain_sf"/>
</dbReference>
<organism evidence="6 7">
    <name type="scientific">Alosa alosa</name>
    <name type="common">allis shad</name>
    <dbReference type="NCBI Taxonomy" id="278164"/>
    <lineage>
        <taxon>Eukaryota</taxon>
        <taxon>Metazoa</taxon>
        <taxon>Chordata</taxon>
        <taxon>Craniata</taxon>
        <taxon>Vertebrata</taxon>
        <taxon>Euteleostomi</taxon>
        <taxon>Actinopterygii</taxon>
        <taxon>Neopterygii</taxon>
        <taxon>Teleostei</taxon>
        <taxon>Clupei</taxon>
        <taxon>Clupeiformes</taxon>
        <taxon>Clupeoidei</taxon>
        <taxon>Clupeidae</taxon>
        <taxon>Alosa</taxon>
    </lineage>
</organism>
<evidence type="ECO:0000256" key="1">
    <source>
        <dbReference type="ARBA" id="ARBA00006547"/>
    </source>
</evidence>
<dbReference type="EC" id="2.3.1.5" evidence="2"/>
<comment type="similarity">
    <text evidence="1 5">Belongs to the arylamine N-acetyltransferase family.</text>
</comment>
<evidence type="ECO:0000256" key="3">
    <source>
        <dbReference type="ARBA" id="ARBA00022679"/>
    </source>
</evidence>
<keyword evidence="7" id="KW-1185">Reference proteome</keyword>
<dbReference type="PANTHER" id="PTHR11786:SF8">
    <property type="entry name" value="ARYLAMINE N-ACETYLTRANSFERASE 1"/>
    <property type="match status" value="1"/>
</dbReference>
<dbReference type="EMBL" id="JADWDJ010000021">
    <property type="protein sequence ID" value="KAG5263779.1"/>
    <property type="molecule type" value="Genomic_DNA"/>
</dbReference>
<dbReference type="InterPro" id="IPR001447">
    <property type="entry name" value="Arylamine_N-AcTrfase"/>
</dbReference>